<sequence>MRLTPEQMRRVVHAVSVGRDPTPPPVARVARKSARAARKPDGAPLLAKEHAHWWTAPNVVGLCFAPKVRNGRVDDLALQVLVRLKRPRHRVPERRRIPEFVRVDGLGLRGRVPTDVREVGTPWLESFISDARPVLPGFNISHRRGGSGTLGCAVRALDTGELLGLSCAHVLGNFGLGAPGDRVLAPSEEEARDHGGLAAARFGTLVRMGPLVPGREQAPSNVDAATVRPDSPELLGTSIAVLNVEPTVQRDDVPLCLPVRLVGSTSEQVSGTVAALHLTIGLPYPTADGGTQLLWFTDQLGVTSCTNPGDSGALVLDDTGAAVGLHQAAIEGLSVCTPIRRVLDSVGCTLPSA</sequence>
<gene>
    <name evidence="1" type="ORF">JY651_32395</name>
</gene>
<dbReference type="SUPFAM" id="SSF50494">
    <property type="entry name" value="Trypsin-like serine proteases"/>
    <property type="match status" value="1"/>
</dbReference>
<name>A0ABX7NM87_9BACT</name>
<dbReference type="EMBL" id="CP071090">
    <property type="protein sequence ID" value="QSQ19962.1"/>
    <property type="molecule type" value="Genomic_DNA"/>
</dbReference>
<proteinExistence type="predicted"/>
<accession>A0ABX7NM87</accession>
<dbReference type="InterPro" id="IPR043504">
    <property type="entry name" value="Peptidase_S1_PA_chymotrypsin"/>
</dbReference>
<reference evidence="1 2" key="1">
    <citation type="submission" date="2021-02" db="EMBL/GenBank/DDBJ databases">
        <title>De Novo genome assembly of isolated myxobacteria.</title>
        <authorList>
            <person name="Stevens D.C."/>
        </authorList>
    </citation>
    <scope>NUCLEOTIDE SEQUENCE [LARGE SCALE GENOMIC DNA]</scope>
    <source>
        <strain evidence="2">SCPEA02</strain>
    </source>
</reference>
<dbReference type="InterPro" id="IPR009003">
    <property type="entry name" value="Peptidase_S1_PA"/>
</dbReference>
<evidence type="ECO:0000313" key="2">
    <source>
        <dbReference type="Proteomes" id="UP000662747"/>
    </source>
</evidence>
<dbReference type="Gene3D" id="2.40.10.10">
    <property type="entry name" value="Trypsin-like serine proteases"/>
    <property type="match status" value="2"/>
</dbReference>
<dbReference type="RefSeq" id="WP_206721543.1">
    <property type="nucleotide sequence ID" value="NZ_CP071090.1"/>
</dbReference>
<keyword evidence="2" id="KW-1185">Reference proteome</keyword>
<evidence type="ECO:0000313" key="1">
    <source>
        <dbReference type="EMBL" id="QSQ19962.1"/>
    </source>
</evidence>
<protein>
    <recommendedName>
        <fullName evidence="3">Serine protease</fullName>
    </recommendedName>
</protein>
<dbReference type="Proteomes" id="UP000662747">
    <property type="component" value="Chromosome"/>
</dbReference>
<evidence type="ECO:0008006" key="3">
    <source>
        <dbReference type="Google" id="ProtNLM"/>
    </source>
</evidence>
<organism evidence="1 2">
    <name type="scientific">Pyxidicoccus parkwayensis</name>
    <dbReference type="NCBI Taxonomy" id="2813578"/>
    <lineage>
        <taxon>Bacteria</taxon>
        <taxon>Pseudomonadati</taxon>
        <taxon>Myxococcota</taxon>
        <taxon>Myxococcia</taxon>
        <taxon>Myxococcales</taxon>
        <taxon>Cystobacterineae</taxon>
        <taxon>Myxococcaceae</taxon>
        <taxon>Pyxidicoccus</taxon>
    </lineage>
</organism>